<protein>
    <recommendedName>
        <fullName evidence="11">C2H2-type domain-containing protein</fullName>
    </recommendedName>
</protein>
<dbReference type="Proteomes" id="UP000283509">
    <property type="component" value="Unassembled WGS sequence"/>
</dbReference>
<feature type="transmembrane region" description="Helical" evidence="10">
    <location>
        <begin position="200"/>
        <end position="227"/>
    </location>
</feature>
<comment type="subcellular location">
    <subcellularLocation>
        <location evidence="1">Nucleus</location>
    </subcellularLocation>
</comment>
<organism evidence="12 13">
    <name type="scientific">Penaeus vannamei</name>
    <name type="common">Whiteleg shrimp</name>
    <name type="synonym">Litopenaeus vannamei</name>
    <dbReference type="NCBI Taxonomy" id="6689"/>
    <lineage>
        <taxon>Eukaryota</taxon>
        <taxon>Metazoa</taxon>
        <taxon>Ecdysozoa</taxon>
        <taxon>Arthropoda</taxon>
        <taxon>Crustacea</taxon>
        <taxon>Multicrustacea</taxon>
        <taxon>Malacostraca</taxon>
        <taxon>Eumalacostraca</taxon>
        <taxon>Eucarida</taxon>
        <taxon>Decapoda</taxon>
        <taxon>Dendrobranchiata</taxon>
        <taxon>Penaeoidea</taxon>
        <taxon>Penaeidae</taxon>
        <taxon>Penaeus</taxon>
    </lineage>
</organism>
<evidence type="ECO:0000313" key="13">
    <source>
        <dbReference type="Proteomes" id="UP000283509"/>
    </source>
</evidence>
<evidence type="ECO:0000256" key="6">
    <source>
        <dbReference type="ARBA" id="ARBA00023125"/>
    </source>
</evidence>
<keyword evidence="3" id="KW-0677">Repeat</keyword>
<dbReference type="AlphaFoldDB" id="A0A3R7NA65"/>
<feature type="region of interest" description="Disordered" evidence="9">
    <location>
        <begin position="316"/>
        <end position="342"/>
    </location>
</feature>
<name>A0A3R7NA65_PENVA</name>
<evidence type="ECO:0000313" key="12">
    <source>
        <dbReference type="EMBL" id="ROT81532.1"/>
    </source>
</evidence>
<evidence type="ECO:0000256" key="4">
    <source>
        <dbReference type="ARBA" id="ARBA00022771"/>
    </source>
</evidence>
<keyword evidence="2" id="KW-0479">Metal-binding</keyword>
<keyword evidence="6" id="KW-0238">DNA-binding</keyword>
<reference evidence="12 13" key="1">
    <citation type="submission" date="2018-04" db="EMBL/GenBank/DDBJ databases">
        <authorList>
            <person name="Zhang X."/>
            <person name="Yuan J."/>
            <person name="Li F."/>
            <person name="Xiang J."/>
        </authorList>
    </citation>
    <scope>NUCLEOTIDE SEQUENCE [LARGE SCALE GENOMIC DNA]</scope>
    <source>
        <tissue evidence="12">Muscle</tissue>
    </source>
</reference>
<evidence type="ECO:0000259" key="11">
    <source>
        <dbReference type="PROSITE" id="PS50157"/>
    </source>
</evidence>
<keyword evidence="13" id="KW-1185">Reference proteome</keyword>
<dbReference type="GO" id="GO:0003677">
    <property type="term" value="F:DNA binding"/>
    <property type="evidence" value="ECO:0007669"/>
    <property type="project" value="UniProtKB-KW"/>
</dbReference>
<keyword evidence="7" id="KW-0539">Nucleus</keyword>
<keyword evidence="10" id="KW-0472">Membrane</keyword>
<evidence type="ECO:0000256" key="1">
    <source>
        <dbReference type="ARBA" id="ARBA00004123"/>
    </source>
</evidence>
<keyword evidence="4 8" id="KW-0863">Zinc-finger</keyword>
<dbReference type="FunFam" id="3.30.160.60:FF:000100">
    <property type="entry name" value="Zinc finger 45-like"/>
    <property type="match status" value="1"/>
</dbReference>
<evidence type="ECO:0000256" key="10">
    <source>
        <dbReference type="SAM" id="Phobius"/>
    </source>
</evidence>
<dbReference type="PANTHER" id="PTHR24392">
    <property type="entry name" value="ZINC FINGER PROTEIN"/>
    <property type="match status" value="1"/>
</dbReference>
<dbReference type="PROSITE" id="PS50157">
    <property type="entry name" value="ZINC_FINGER_C2H2_2"/>
    <property type="match status" value="2"/>
</dbReference>
<feature type="domain" description="C2H2-type" evidence="11">
    <location>
        <begin position="2"/>
        <end position="29"/>
    </location>
</feature>
<evidence type="ECO:0000256" key="2">
    <source>
        <dbReference type="ARBA" id="ARBA00022723"/>
    </source>
</evidence>
<dbReference type="SMART" id="SM00355">
    <property type="entry name" value="ZnF_C2H2"/>
    <property type="match status" value="3"/>
</dbReference>
<evidence type="ECO:0000256" key="8">
    <source>
        <dbReference type="PROSITE-ProRule" id="PRU00042"/>
    </source>
</evidence>
<proteinExistence type="predicted"/>
<dbReference type="SUPFAM" id="SSF57667">
    <property type="entry name" value="beta-beta-alpha zinc fingers"/>
    <property type="match status" value="1"/>
</dbReference>
<dbReference type="GO" id="GO:0005634">
    <property type="term" value="C:nucleus"/>
    <property type="evidence" value="ECO:0007669"/>
    <property type="project" value="UniProtKB-SubCell"/>
</dbReference>
<evidence type="ECO:0000256" key="7">
    <source>
        <dbReference type="ARBA" id="ARBA00023242"/>
    </source>
</evidence>
<keyword evidence="10" id="KW-1133">Transmembrane helix</keyword>
<keyword evidence="10" id="KW-0812">Transmembrane</keyword>
<dbReference type="EMBL" id="QCYY01000958">
    <property type="protein sequence ID" value="ROT81532.1"/>
    <property type="molecule type" value="Genomic_DNA"/>
</dbReference>
<evidence type="ECO:0000256" key="9">
    <source>
        <dbReference type="SAM" id="MobiDB-lite"/>
    </source>
</evidence>
<evidence type="ECO:0000256" key="3">
    <source>
        <dbReference type="ARBA" id="ARBA00022737"/>
    </source>
</evidence>
<comment type="caution">
    <text evidence="12">The sequence shown here is derived from an EMBL/GenBank/DDBJ whole genome shotgun (WGS) entry which is preliminary data.</text>
</comment>
<feature type="region of interest" description="Disordered" evidence="9">
    <location>
        <begin position="67"/>
        <end position="92"/>
    </location>
</feature>
<dbReference type="InterPro" id="IPR013087">
    <property type="entry name" value="Znf_C2H2_type"/>
</dbReference>
<reference evidence="12 13" key="2">
    <citation type="submission" date="2019-01" db="EMBL/GenBank/DDBJ databases">
        <title>The decoding of complex shrimp genome reveals the adaptation for benthos swimmer, frequently molting mechanism and breeding impact on genome.</title>
        <authorList>
            <person name="Sun Y."/>
            <person name="Gao Y."/>
            <person name="Yu Y."/>
        </authorList>
    </citation>
    <scope>NUCLEOTIDE SEQUENCE [LARGE SCALE GENOMIC DNA]</scope>
    <source>
        <tissue evidence="12">Muscle</tissue>
    </source>
</reference>
<sequence>MHQCPFCTYSSVFMNNMRKHVRTHTGEKPYVCPRCPFRANQNSSLKRHMVNIHNDGEGVNQEKISTEELKSTEPPLQAGTTGSLGTPEGLHSAGERRLFSTTSLHHSPDYAYNNTDENLVLAHAVPHKGGRPYSCAQCPYRAISNLDLETASRNSHECAWMSCYLQGMVLKDLWILYRGRVCRPRRAQVLTPLLLSRSLIYLYVYLLISFPVYLFAFLLSSFSLLLFSQHWTHFHHPDFRGVSIDQGSHGFCLQNSVSIFKFCSCGNDSEVHIPNRYERYRTIFRRVSAEPAALPTTTDVLSAPTPSLLHLCFSDTSGHTQERSPSPAPTVHSAPPGTATSRRTCSFTLWQGGVLRKLSTKPHEL</sequence>
<accession>A0A3R7NA65</accession>
<gene>
    <name evidence="12" type="ORF">C7M84_025297</name>
</gene>
<dbReference type="PANTHER" id="PTHR24392:SF56">
    <property type="entry name" value="ZINC FINGER PROTEIN 510"/>
    <property type="match status" value="1"/>
</dbReference>
<dbReference type="InterPro" id="IPR036236">
    <property type="entry name" value="Znf_C2H2_sf"/>
</dbReference>
<dbReference type="GO" id="GO:0008270">
    <property type="term" value="F:zinc ion binding"/>
    <property type="evidence" value="ECO:0007669"/>
    <property type="project" value="UniProtKB-KW"/>
</dbReference>
<dbReference type="OrthoDB" id="8117402at2759"/>
<evidence type="ECO:0000256" key="5">
    <source>
        <dbReference type="ARBA" id="ARBA00022833"/>
    </source>
</evidence>
<feature type="domain" description="C2H2-type" evidence="11">
    <location>
        <begin position="30"/>
        <end position="58"/>
    </location>
</feature>
<dbReference type="Gene3D" id="3.30.160.60">
    <property type="entry name" value="Classic Zinc Finger"/>
    <property type="match status" value="2"/>
</dbReference>
<keyword evidence="5" id="KW-0862">Zinc</keyword>